<dbReference type="AlphaFoldDB" id="A0A8B6M418"/>
<dbReference type="Proteomes" id="UP000485880">
    <property type="component" value="Unassembled WGS sequence"/>
</dbReference>
<evidence type="ECO:0000313" key="3">
    <source>
        <dbReference type="Proteomes" id="UP000485880"/>
    </source>
</evidence>
<evidence type="ECO:0000313" key="2">
    <source>
        <dbReference type="EMBL" id="VTZ49546.1"/>
    </source>
</evidence>
<dbReference type="InterPro" id="IPR014556">
    <property type="entry name" value="UCP029407"/>
</dbReference>
<gene>
    <name evidence="2" type="ORF">MPC4_170077</name>
</gene>
<protein>
    <recommendedName>
        <fullName evidence="4">Sulfotransferase family protein</fullName>
    </recommendedName>
</protein>
<keyword evidence="3" id="KW-1185">Reference proteome</keyword>
<feature type="coiled-coil region" evidence="1">
    <location>
        <begin position="278"/>
        <end position="312"/>
    </location>
</feature>
<sequence length="360" mass="40161">MRKVILVLGMHRSGTSAITGTMVQLGLGAPFTLMPSNNENERGYWESLRISVLHDELLAAAGSSWRDWRAFDKAWRHSACGSAFRSRAKLLLGEEFGEAELFAFKDPRLCRIIPFWVAAFEEMQIAPLVVIPIRSPLEVAQSLAKRDGFSLETGLLLWLRHVLDAERESRHFPRAIVSMDDLFEDWRGAITRIGGLLGIKWPAFGEASAAAIDAFLSPDLRHQNAAADSLPPVFAWTIKAYEAMLTLRDRPQSSLALSALDEVNSTFELACAFMGPAFAEVEKRAARAETEAAAICRERDELTRKYENLTHALVHRAKQRRNESHNMRVGPSIDPELNRERARQRLLSIRATLAGVSAGS</sequence>
<accession>A0A8B6M418</accession>
<evidence type="ECO:0000256" key="1">
    <source>
        <dbReference type="SAM" id="Coils"/>
    </source>
</evidence>
<evidence type="ECO:0008006" key="4">
    <source>
        <dbReference type="Google" id="ProtNLM"/>
    </source>
</evidence>
<dbReference type="Gene3D" id="3.40.50.300">
    <property type="entry name" value="P-loop containing nucleotide triphosphate hydrolases"/>
    <property type="match status" value="1"/>
</dbReference>
<keyword evidence="1" id="KW-0175">Coiled coil</keyword>
<dbReference type="InterPro" id="IPR027417">
    <property type="entry name" value="P-loop_NTPase"/>
</dbReference>
<name>A0A8B6M418_METTU</name>
<reference evidence="2 3" key="1">
    <citation type="submission" date="2019-05" db="EMBL/GenBank/DDBJ databases">
        <authorList>
            <person name="Farhan Ul Haque M."/>
        </authorList>
    </citation>
    <scope>NUCLEOTIDE SEQUENCE [LARGE SCALE GENOMIC DNA]</scope>
    <source>
        <strain evidence="2">2</strain>
    </source>
</reference>
<comment type="caution">
    <text evidence="2">The sequence shown here is derived from an EMBL/GenBank/DDBJ whole genome shotgun (WGS) entry which is preliminary data.</text>
</comment>
<dbReference type="SUPFAM" id="SSF52540">
    <property type="entry name" value="P-loop containing nucleoside triphosphate hydrolases"/>
    <property type="match status" value="1"/>
</dbReference>
<dbReference type="EMBL" id="CABFMQ020000073">
    <property type="protein sequence ID" value="VTZ49546.1"/>
    <property type="molecule type" value="Genomic_DNA"/>
</dbReference>
<organism evidence="2 3">
    <name type="scientific">Methylocella tundrae</name>
    <dbReference type="NCBI Taxonomy" id="227605"/>
    <lineage>
        <taxon>Bacteria</taxon>
        <taxon>Pseudomonadati</taxon>
        <taxon>Pseudomonadota</taxon>
        <taxon>Alphaproteobacteria</taxon>
        <taxon>Hyphomicrobiales</taxon>
        <taxon>Beijerinckiaceae</taxon>
        <taxon>Methylocella</taxon>
    </lineage>
</organism>
<dbReference type="PIRSF" id="PIRSF029407">
    <property type="entry name" value="UCP029407"/>
    <property type="match status" value="1"/>
</dbReference>
<proteinExistence type="predicted"/>
<dbReference type="RefSeq" id="WP_174511850.1">
    <property type="nucleotide sequence ID" value="NZ_CABFMQ020000073.1"/>
</dbReference>